<dbReference type="AlphaFoldDB" id="A0A3S0JXU0"/>
<dbReference type="PROSITE" id="PS50109">
    <property type="entry name" value="HIS_KIN"/>
    <property type="match status" value="1"/>
</dbReference>
<keyword evidence="10" id="KW-0812">Transmembrane</keyword>
<dbReference type="InterPro" id="IPR005467">
    <property type="entry name" value="His_kinase_dom"/>
</dbReference>
<dbReference type="SMART" id="SM00387">
    <property type="entry name" value="HATPase_c"/>
    <property type="match status" value="1"/>
</dbReference>
<keyword evidence="8" id="KW-0067">ATP-binding</keyword>
<dbReference type="Pfam" id="PF02518">
    <property type="entry name" value="HATPase_c"/>
    <property type="match status" value="1"/>
</dbReference>
<keyword evidence="4" id="KW-0597">Phosphoprotein</keyword>
<dbReference type="PANTHER" id="PTHR45453:SF1">
    <property type="entry name" value="PHOSPHATE REGULON SENSOR PROTEIN PHOR"/>
    <property type="match status" value="1"/>
</dbReference>
<evidence type="ECO:0000256" key="5">
    <source>
        <dbReference type="ARBA" id="ARBA00022679"/>
    </source>
</evidence>
<dbReference type="InterPro" id="IPR004358">
    <property type="entry name" value="Sig_transdc_His_kin-like_C"/>
</dbReference>
<dbReference type="InterPro" id="IPR050351">
    <property type="entry name" value="BphY/WalK/GraS-like"/>
</dbReference>
<feature type="domain" description="Histidine kinase" evidence="11">
    <location>
        <begin position="341"/>
        <end position="547"/>
    </location>
</feature>
<dbReference type="SMART" id="SM00388">
    <property type="entry name" value="HisKA"/>
    <property type="match status" value="1"/>
</dbReference>
<keyword evidence="7 12" id="KW-0418">Kinase</keyword>
<sequence>MKSSSKLTIRFILYFILFYLFIIIGTIGSIVAFFFYISGNTGNDIHLFDGFEFEDEIIKEKNSYKLSDYLIEQAEDNSGQLYLVNNTMKVLDYTGETCELCNMTKEEILALDTKGLHTWKLSNHYLLFVPKSPLEPLFKKINMEWTATASFSSSLQKELEKHNISVELYDERWKRETLFGDSKPLVHLPDIVQNNSDIFEQKEWLSAKSLSDGSTLVARMPNDYYQPFEEHFNKGMLMLIFFFVVFHIILLIGIILLSFGISNRFVRPIVYILSRIGKLAKFDYNKSIDERIHHKKTGKLKRKYKLFQPIDDSIDNLTNRLAYNERQIKRAEQLREEWITGLSHDLKTPLSSIYGYSTMLSSSDYNWSPEETREFAATMREKANYMDALIQDLTYTYQLKNKAVQLSLEKVDLAKWLAQFQDDQVTVQTSGNVIIEADKLLLYRIIENIVGNAKKHTPAGTPIKITAWEENFSVILSVKDYGSGIPQEDLDNLFERYYRGTNTTDDLNGTGLGLAITKQLIDMHNAEIDVLSNEGGTEFKIRFGKANNFKEM</sequence>
<evidence type="ECO:0000313" key="12">
    <source>
        <dbReference type="EMBL" id="RTQ94044.1"/>
    </source>
</evidence>
<evidence type="ECO:0000256" key="2">
    <source>
        <dbReference type="ARBA" id="ARBA00004370"/>
    </source>
</evidence>
<comment type="subcellular location">
    <subcellularLocation>
        <location evidence="2">Membrane</location>
    </subcellularLocation>
</comment>
<dbReference type="EMBL" id="RXNR01000014">
    <property type="protein sequence ID" value="RTQ94044.1"/>
    <property type="molecule type" value="Genomic_DNA"/>
</dbReference>
<comment type="caution">
    <text evidence="12">The sequence shown here is derived from an EMBL/GenBank/DDBJ whole genome shotgun (WGS) entry which is preliminary data.</text>
</comment>
<dbReference type="InterPro" id="IPR036097">
    <property type="entry name" value="HisK_dim/P_sf"/>
</dbReference>
<evidence type="ECO:0000256" key="10">
    <source>
        <dbReference type="SAM" id="Phobius"/>
    </source>
</evidence>
<dbReference type="GO" id="GO:0005886">
    <property type="term" value="C:plasma membrane"/>
    <property type="evidence" value="ECO:0007669"/>
    <property type="project" value="TreeGrafter"/>
</dbReference>
<dbReference type="Proteomes" id="UP000276349">
    <property type="component" value="Unassembled WGS sequence"/>
</dbReference>
<dbReference type="InterPro" id="IPR003594">
    <property type="entry name" value="HATPase_dom"/>
</dbReference>
<evidence type="ECO:0000256" key="6">
    <source>
        <dbReference type="ARBA" id="ARBA00022741"/>
    </source>
</evidence>
<gene>
    <name evidence="12" type="ORF">EKG35_06985</name>
</gene>
<protein>
    <recommendedName>
        <fullName evidence="3">histidine kinase</fullName>
        <ecNumber evidence="3">2.7.13.3</ecNumber>
    </recommendedName>
</protein>
<accession>A0A3S0JXU0</accession>
<proteinExistence type="predicted"/>
<dbReference type="SUPFAM" id="SSF47384">
    <property type="entry name" value="Homodimeric domain of signal transducing histidine kinase"/>
    <property type="match status" value="1"/>
</dbReference>
<dbReference type="Pfam" id="PF00512">
    <property type="entry name" value="HisKA"/>
    <property type="match status" value="1"/>
</dbReference>
<dbReference type="GO" id="GO:0000155">
    <property type="term" value="F:phosphorelay sensor kinase activity"/>
    <property type="evidence" value="ECO:0007669"/>
    <property type="project" value="InterPro"/>
</dbReference>
<evidence type="ECO:0000256" key="7">
    <source>
        <dbReference type="ARBA" id="ARBA00022777"/>
    </source>
</evidence>
<evidence type="ECO:0000256" key="1">
    <source>
        <dbReference type="ARBA" id="ARBA00000085"/>
    </source>
</evidence>
<dbReference type="Gene3D" id="1.10.287.130">
    <property type="match status" value="1"/>
</dbReference>
<keyword evidence="13" id="KW-1185">Reference proteome</keyword>
<evidence type="ECO:0000313" key="13">
    <source>
        <dbReference type="Proteomes" id="UP000276349"/>
    </source>
</evidence>
<dbReference type="Gene3D" id="3.30.565.10">
    <property type="entry name" value="Histidine kinase-like ATPase, C-terminal domain"/>
    <property type="match status" value="1"/>
</dbReference>
<evidence type="ECO:0000256" key="8">
    <source>
        <dbReference type="ARBA" id="ARBA00022840"/>
    </source>
</evidence>
<evidence type="ECO:0000256" key="3">
    <source>
        <dbReference type="ARBA" id="ARBA00012438"/>
    </source>
</evidence>
<keyword evidence="9" id="KW-0902">Two-component regulatory system</keyword>
<dbReference type="GO" id="GO:0005524">
    <property type="term" value="F:ATP binding"/>
    <property type="evidence" value="ECO:0007669"/>
    <property type="project" value="UniProtKB-KW"/>
</dbReference>
<keyword evidence="6" id="KW-0547">Nucleotide-binding</keyword>
<feature type="transmembrane region" description="Helical" evidence="10">
    <location>
        <begin position="236"/>
        <end position="259"/>
    </location>
</feature>
<dbReference type="GO" id="GO:0016036">
    <property type="term" value="P:cellular response to phosphate starvation"/>
    <property type="evidence" value="ECO:0007669"/>
    <property type="project" value="TreeGrafter"/>
</dbReference>
<comment type="catalytic activity">
    <reaction evidence="1">
        <text>ATP + protein L-histidine = ADP + protein N-phospho-L-histidine.</text>
        <dbReference type="EC" id="2.7.13.3"/>
    </reaction>
</comment>
<dbReference type="EC" id="2.7.13.3" evidence="3"/>
<dbReference type="PRINTS" id="PR00344">
    <property type="entry name" value="BCTRLSENSOR"/>
</dbReference>
<feature type="transmembrane region" description="Helical" evidence="10">
    <location>
        <begin position="12"/>
        <end position="37"/>
    </location>
</feature>
<evidence type="ECO:0000256" key="9">
    <source>
        <dbReference type="ARBA" id="ARBA00023012"/>
    </source>
</evidence>
<dbReference type="CDD" id="cd00082">
    <property type="entry name" value="HisKA"/>
    <property type="match status" value="1"/>
</dbReference>
<organism evidence="12 13">
    <name type="scientific">Lysinibacillus telephonicus</name>
    <dbReference type="NCBI Taxonomy" id="1714840"/>
    <lineage>
        <taxon>Bacteria</taxon>
        <taxon>Bacillati</taxon>
        <taxon>Bacillota</taxon>
        <taxon>Bacilli</taxon>
        <taxon>Bacillales</taxon>
        <taxon>Bacillaceae</taxon>
        <taxon>Lysinibacillus</taxon>
    </lineage>
</organism>
<dbReference type="GO" id="GO:0004721">
    <property type="term" value="F:phosphoprotein phosphatase activity"/>
    <property type="evidence" value="ECO:0007669"/>
    <property type="project" value="TreeGrafter"/>
</dbReference>
<reference evidence="12 13" key="1">
    <citation type="submission" date="2018-12" db="EMBL/GenBank/DDBJ databases">
        <authorList>
            <person name="Yu L."/>
        </authorList>
    </citation>
    <scope>NUCLEOTIDE SEQUENCE [LARGE SCALE GENOMIC DNA]</scope>
    <source>
        <strain evidence="12 13">S5H2222</strain>
    </source>
</reference>
<dbReference type="CDD" id="cd00075">
    <property type="entry name" value="HATPase"/>
    <property type="match status" value="1"/>
</dbReference>
<dbReference type="PANTHER" id="PTHR45453">
    <property type="entry name" value="PHOSPHATE REGULON SENSOR PROTEIN PHOR"/>
    <property type="match status" value="1"/>
</dbReference>
<evidence type="ECO:0000256" key="4">
    <source>
        <dbReference type="ARBA" id="ARBA00022553"/>
    </source>
</evidence>
<dbReference type="SUPFAM" id="SSF55874">
    <property type="entry name" value="ATPase domain of HSP90 chaperone/DNA topoisomerase II/histidine kinase"/>
    <property type="match status" value="1"/>
</dbReference>
<evidence type="ECO:0000259" key="11">
    <source>
        <dbReference type="PROSITE" id="PS50109"/>
    </source>
</evidence>
<keyword evidence="5" id="KW-0808">Transferase</keyword>
<dbReference type="RefSeq" id="WP_126293725.1">
    <property type="nucleotide sequence ID" value="NZ_RXNR01000014.1"/>
</dbReference>
<name>A0A3S0JXU0_9BACI</name>
<dbReference type="InterPro" id="IPR036890">
    <property type="entry name" value="HATPase_C_sf"/>
</dbReference>
<keyword evidence="10" id="KW-1133">Transmembrane helix</keyword>
<dbReference type="InterPro" id="IPR003661">
    <property type="entry name" value="HisK_dim/P_dom"/>
</dbReference>
<keyword evidence="10" id="KW-0472">Membrane</keyword>
<dbReference type="OrthoDB" id="368131at2"/>